<keyword evidence="1" id="KW-0560">Oxidoreductase</keyword>
<dbReference type="GO" id="GO:0070967">
    <property type="term" value="F:coenzyme F420 binding"/>
    <property type="evidence" value="ECO:0007669"/>
    <property type="project" value="TreeGrafter"/>
</dbReference>
<dbReference type="InterPro" id="IPR012349">
    <property type="entry name" value="Split_barrel_FMN-bd"/>
</dbReference>
<dbReference type="PANTHER" id="PTHR35176">
    <property type="entry name" value="HEME OXYGENASE HI_0854-RELATED"/>
    <property type="match status" value="1"/>
</dbReference>
<dbReference type="GO" id="GO:0016627">
    <property type="term" value="F:oxidoreductase activity, acting on the CH-CH group of donors"/>
    <property type="evidence" value="ECO:0007669"/>
    <property type="project" value="TreeGrafter"/>
</dbReference>
<dbReference type="PANTHER" id="PTHR35176:SF4">
    <property type="entry name" value="PYRIDOXAMINE 5'-PHOSPHATE OXIDASE-RELATED FMN-BINDING"/>
    <property type="match status" value="1"/>
</dbReference>
<dbReference type="InterPro" id="IPR052019">
    <property type="entry name" value="F420H2_bilvrd_red/Heme_oxyg"/>
</dbReference>
<feature type="compositionally biased region" description="Basic and acidic residues" evidence="2">
    <location>
        <begin position="1"/>
        <end position="14"/>
    </location>
</feature>
<comment type="caution">
    <text evidence="4">The sequence shown here is derived from an EMBL/GenBank/DDBJ whole genome shotgun (WGS) entry which is preliminary data.</text>
</comment>
<dbReference type="GO" id="GO:0005829">
    <property type="term" value="C:cytosol"/>
    <property type="evidence" value="ECO:0007669"/>
    <property type="project" value="TreeGrafter"/>
</dbReference>
<evidence type="ECO:0000313" key="4">
    <source>
        <dbReference type="EMBL" id="TMI83557.1"/>
    </source>
</evidence>
<dbReference type="Pfam" id="PF01243">
    <property type="entry name" value="PNPOx_N"/>
    <property type="match status" value="1"/>
</dbReference>
<dbReference type="AlphaFoldDB" id="A0A537JJ25"/>
<dbReference type="InterPro" id="IPR011576">
    <property type="entry name" value="Pyridox_Oxase_N"/>
</dbReference>
<dbReference type="Proteomes" id="UP000320048">
    <property type="component" value="Unassembled WGS sequence"/>
</dbReference>
<evidence type="ECO:0000313" key="5">
    <source>
        <dbReference type="Proteomes" id="UP000320048"/>
    </source>
</evidence>
<dbReference type="Gene3D" id="2.30.110.10">
    <property type="entry name" value="Electron Transport, Fmn-binding Protein, Chain A"/>
    <property type="match status" value="1"/>
</dbReference>
<accession>A0A537JJ25</accession>
<evidence type="ECO:0000256" key="2">
    <source>
        <dbReference type="SAM" id="MobiDB-lite"/>
    </source>
</evidence>
<feature type="region of interest" description="Disordered" evidence="2">
    <location>
        <begin position="1"/>
        <end position="20"/>
    </location>
</feature>
<protein>
    <submittedName>
        <fullName evidence="4">Pyridoxamine 5'-phosphate oxidase</fullName>
    </submittedName>
</protein>
<name>A0A537JJ25_9BACT</name>
<dbReference type="SUPFAM" id="SSF50475">
    <property type="entry name" value="FMN-binding split barrel"/>
    <property type="match status" value="1"/>
</dbReference>
<organism evidence="4 5">
    <name type="scientific">Candidatus Segetimicrobium genomatis</name>
    <dbReference type="NCBI Taxonomy" id="2569760"/>
    <lineage>
        <taxon>Bacteria</taxon>
        <taxon>Bacillati</taxon>
        <taxon>Candidatus Sysuimicrobiota</taxon>
        <taxon>Candidatus Sysuimicrobiia</taxon>
        <taxon>Candidatus Sysuimicrobiales</taxon>
        <taxon>Candidatus Segetimicrobiaceae</taxon>
        <taxon>Candidatus Segetimicrobium</taxon>
    </lineage>
</organism>
<gene>
    <name evidence="4" type="ORF">E6H04_02650</name>
</gene>
<evidence type="ECO:0000259" key="3">
    <source>
        <dbReference type="Pfam" id="PF01243"/>
    </source>
</evidence>
<feature type="domain" description="Pyridoxamine 5'-phosphate oxidase N-terminal" evidence="3">
    <location>
        <begin position="37"/>
        <end position="131"/>
    </location>
</feature>
<evidence type="ECO:0000256" key="1">
    <source>
        <dbReference type="ARBA" id="ARBA00023002"/>
    </source>
</evidence>
<dbReference type="EMBL" id="VBAO01000071">
    <property type="protein sequence ID" value="TMI83557.1"/>
    <property type="molecule type" value="Genomic_DNA"/>
</dbReference>
<proteinExistence type="predicted"/>
<reference evidence="4 5" key="1">
    <citation type="journal article" date="2019" name="Nat. Microbiol.">
        <title>Mediterranean grassland soil C-N compound turnover is dependent on rainfall and depth, and is mediated by genomically divergent microorganisms.</title>
        <authorList>
            <person name="Diamond S."/>
            <person name="Andeer P.F."/>
            <person name="Li Z."/>
            <person name="Crits-Christoph A."/>
            <person name="Burstein D."/>
            <person name="Anantharaman K."/>
            <person name="Lane K.R."/>
            <person name="Thomas B.C."/>
            <person name="Pan C."/>
            <person name="Northen T.R."/>
            <person name="Banfield J.F."/>
        </authorList>
    </citation>
    <scope>NUCLEOTIDE SEQUENCE [LARGE SCALE GENOMIC DNA]</scope>
    <source>
        <strain evidence="4">NP_7</strain>
    </source>
</reference>
<sequence>MADAGKARDPETRASRPHMKGYGVPQVLEGILPWEWARERLSKSHNYWLMTVRPDCAPHAMPVWGIWLDEAWYCATEARSRKARNLAKNPTCVVCTENADEAVILEGVARLLAASEIPRQAYADYQTKYGWELGSTEGSVLFEVRPRLVFAMPEEEFPKGVTRWNFA</sequence>